<dbReference type="RefSeq" id="WP_285673920.1">
    <property type="nucleotide sequence ID" value="NZ_BSYI01000043.1"/>
</dbReference>
<keyword evidence="7" id="KW-1185">Reference proteome</keyword>
<dbReference type="Pfam" id="PF01451">
    <property type="entry name" value="LMWPc"/>
    <property type="match status" value="1"/>
</dbReference>
<evidence type="ECO:0000313" key="7">
    <source>
        <dbReference type="Proteomes" id="UP001239909"/>
    </source>
</evidence>
<comment type="caution">
    <text evidence="6">The sequence shown here is derived from an EMBL/GenBank/DDBJ whole genome shotgun (WGS) entry which is preliminary data.</text>
</comment>
<keyword evidence="4" id="KW-0904">Protein phosphatase</keyword>
<evidence type="ECO:0000313" key="6">
    <source>
        <dbReference type="EMBL" id="GMG84800.1"/>
    </source>
</evidence>
<evidence type="ECO:0000256" key="1">
    <source>
        <dbReference type="ARBA" id="ARBA00011063"/>
    </source>
</evidence>
<dbReference type="InterPro" id="IPR017867">
    <property type="entry name" value="Tyr_phospatase_low_mol_wt"/>
</dbReference>
<dbReference type="PANTHER" id="PTHR11717">
    <property type="entry name" value="LOW MOLECULAR WEIGHT PROTEIN TYROSINE PHOSPHATASE"/>
    <property type="match status" value="1"/>
</dbReference>
<gene>
    <name evidence="6" type="ORF">LNKW23_40160</name>
</gene>
<dbReference type="SMART" id="SM00226">
    <property type="entry name" value="LMWPc"/>
    <property type="match status" value="1"/>
</dbReference>
<feature type="domain" description="Phosphotyrosine protein phosphatase I" evidence="5">
    <location>
        <begin position="1"/>
        <end position="143"/>
    </location>
</feature>
<evidence type="ECO:0000259" key="5">
    <source>
        <dbReference type="SMART" id="SM00226"/>
    </source>
</evidence>
<dbReference type="InterPro" id="IPR023485">
    <property type="entry name" value="Ptyr_pPase"/>
</dbReference>
<dbReference type="SUPFAM" id="SSF52788">
    <property type="entry name" value="Phosphotyrosine protein phosphatases I"/>
    <property type="match status" value="1"/>
</dbReference>
<sequence length="147" mass="15631">MRILCVCLGNICRSPMAEGTLRAMGEAAGLALEVDSAGTSGWHIGEPPQPEGLAAAAARGYDNSAQRARQVSAADFHDFDLILAMDRRNLAKLESLAPPQGRAELRLFHPAGHEIPDPYGEGPAAYERTLDLVETAARALIAELAAR</sequence>
<dbReference type="PRINTS" id="PR00719">
    <property type="entry name" value="LMWPTPASE"/>
</dbReference>
<reference evidence="6 7" key="1">
    <citation type="submission" date="2023-04" db="EMBL/GenBank/DDBJ databases">
        <title>Marinoamorphus aggregata gen. nov., sp. Nov., isolate from tissue of brittle star Ophioplocus japonicus.</title>
        <authorList>
            <person name="Kawano K."/>
            <person name="Sawayama S."/>
            <person name="Nakagawa S."/>
        </authorList>
    </citation>
    <scope>NUCLEOTIDE SEQUENCE [LARGE SCALE GENOMIC DNA]</scope>
    <source>
        <strain evidence="6 7">NKW23</strain>
    </source>
</reference>
<protein>
    <recommendedName>
        <fullName evidence="2">protein-tyrosine-phosphatase</fullName>
        <ecNumber evidence="2">3.1.3.48</ecNumber>
    </recommendedName>
</protein>
<dbReference type="PANTHER" id="PTHR11717:SF7">
    <property type="entry name" value="LOW MOLECULAR WEIGHT PHOSPHOTYROSINE PROTEIN PHOSPHATASE"/>
    <property type="match status" value="1"/>
</dbReference>
<evidence type="ECO:0000256" key="2">
    <source>
        <dbReference type="ARBA" id="ARBA00013064"/>
    </source>
</evidence>
<dbReference type="InterPro" id="IPR050438">
    <property type="entry name" value="LMW_PTPase"/>
</dbReference>
<accession>A0ABQ6LQF0</accession>
<dbReference type="Gene3D" id="3.40.50.2300">
    <property type="match status" value="1"/>
</dbReference>
<dbReference type="EC" id="3.1.3.48" evidence="2"/>
<keyword evidence="3" id="KW-0378">Hydrolase</keyword>
<organism evidence="6 7">
    <name type="scientific">Paralimibaculum aggregatum</name>
    <dbReference type="NCBI Taxonomy" id="3036245"/>
    <lineage>
        <taxon>Bacteria</taxon>
        <taxon>Pseudomonadati</taxon>
        <taxon>Pseudomonadota</taxon>
        <taxon>Alphaproteobacteria</taxon>
        <taxon>Rhodobacterales</taxon>
        <taxon>Paracoccaceae</taxon>
        <taxon>Paralimibaculum</taxon>
    </lineage>
</organism>
<proteinExistence type="inferred from homology"/>
<evidence type="ECO:0000256" key="4">
    <source>
        <dbReference type="ARBA" id="ARBA00022912"/>
    </source>
</evidence>
<comment type="similarity">
    <text evidence="1">Belongs to the low molecular weight phosphotyrosine protein phosphatase family.</text>
</comment>
<dbReference type="EMBL" id="BSYI01000043">
    <property type="protein sequence ID" value="GMG84800.1"/>
    <property type="molecule type" value="Genomic_DNA"/>
</dbReference>
<evidence type="ECO:0000256" key="3">
    <source>
        <dbReference type="ARBA" id="ARBA00022801"/>
    </source>
</evidence>
<dbReference type="InterPro" id="IPR036196">
    <property type="entry name" value="Ptyr_pPase_sf"/>
</dbReference>
<dbReference type="Proteomes" id="UP001239909">
    <property type="component" value="Unassembled WGS sequence"/>
</dbReference>
<name>A0ABQ6LQF0_9RHOB</name>
<dbReference type="CDD" id="cd16343">
    <property type="entry name" value="LMWPTP"/>
    <property type="match status" value="1"/>
</dbReference>